<dbReference type="InterPro" id="IPR052348">
    <property type="entry name" value="Metallopeptidase_M50B"/>
</dbReference>
<evidence type="ECO:0000256" key="3">
    <source>
        <dbReference type="ARBA" id="ARBA00007931"/>
    </source>
</evidence>
<comment type="caution">
    <text evidence="14">The sequence shown here is derived from an EMBL/GenBank/DDBJ whole genome shotgun (WGS) entry which is preliminary data.</text>
</comment>
<evidence type="ECO:0000313" key="14">
    <source>
        <dbReference type="EMBL" id="NHZ40712.1"/>
    </source>
</evidence>
<gene>
    <name evidence="14" type="ORF">F1609_11180</name>
</gene>
<comment type="similarity">
    <text evidence="3">Belongs to the peptidase M50B family.</text>
</comment>
<organism evidence="14 15">
    <name type="scientific">Massilia aquatica</name>
    <dbReference type="NCBI Taxonomy" id="2609000"/>
    <lineage>
        <taxon>Bacteria</taxon>
        <taxon>Pseudomonadati</taxon>
        <taxon>Pseudomonadota</taxon>
        <taxon>Betaproteobacteria</taxon>
        <taxon>Burkholderiales</taxon>
        <taxon>Oxalobacteraceae</taxon>
        <taxon>Telluria group</taxon>
        <taxon>Massilia</taxon>
    </lineage>
</organism>
<keyword evidence="4" id="KW-1003">Cell membrane</keyword>
<keyword evidence="10 13" id="KW-1133">Transmembrane helix</keyword>
<keyword evidence="9" id="KW-0862">Zinc</keyword>
<evidence type="ECO:0000256" key="5">
    <source>
        <dbReference type="ARBA" id="ARBA00022670"/>
    </source>
</evidence>
<name>A0ABX0M926_9BURK</name>
<evidence type="ECO:0000256" key="12">
    <source>
        <dbReference type="ARBA" id="ARBA00023136"/>
    </source>
</evidence>
<evidence type="ECO:0000256" key="13">
    <source>
        <dbReference type="SAM" id="Phobius"/>
    </source>
</evidence>
<keyword evidence="7" id="KW-0479">Metal-binding</keyword>
<evidence type="ECO:0000256" key="4">
    <source>
        <dbReference type="ARBA" id="ARBA00022475"/>
    </source>
</evidence>
<reference evidence="14 15" key="1">
    <citation type="submission" date="2019-09" db="EMBL/GenBank/DDBJ databases">
        <title>Taxonomy of Antarctic Massilia spp.: description of Massilia rubra sp. nov., Massilia aquatica sp. nov., Massilia mucilaginosa sp. nov., Massilia frigida sp. nov. isolated from streams, lakes and regoliths.</title>
        <authorList>
            <person name="Holochova P."/>
            <person name="Sedlacek I."/>
            <person name="Kralova S."/>
            <person name="Maslanova I."/>
            <person name="Busse H.-J."/>
            <person name="Stankova E."/>
            <person name="Vrbovska V."/>
            <person name="Kovarovic V."/>
            <person name="Bartak M."/>
            <person name="Svec P."/>
            <person name="Pantucek R."/>
        </authorList>
    </citation>
    <scope>NUCLEOTIDE SEQUENCE [LARGE SCALE GENOMIC DNA]</scope>
    <source>
        <strain evidence="14 15">CCM 8693</strain>
    </source>
</reference>
<protein>
    <submittedName>
        <fullName evidence="14">Site-2 protease family protein</fullName>
    </submittedName>
</protein>
<keyword evidence="6 13" id="KW-0812">Transmembrane</keyword>
<sequence>MNSPDALVRNALMFGIPVLYALALHEAAHGYMARYLGDDSSAKEGRLSLNPLRHIDPFGTILLPMLMYWLIALPFGYAKPVMIEYDSLREPKIKSMAWVGLAGPAANLAMGVAWAIAGLLLSASGMHNSFLRGMVQVGVSFNAVMIVVNMLPIPPLDGSNVVAGLLPERVMRALPSFPRDEVPVLPGLLPLRLANWLTWTDVGGVLLFCTLIVLIKLHVLDSFMLKATQMVSSLFSLIASPISFLLH</sequence>
<dbReference type="RefSeq" id="WP_167076524.1">
    <property type="nucleotide sequence ID" value="NZ_VVIW01000005.1"/>
</dbReference>
<evidence type="ECO:0000256" key="9">
    <source>
        <dbReference type="ARBA" id="ARBA00022833"/>
    </source>
</evidence>
<comment type="subcellular location">
    <subcellularLocation>
        <location evidence="2">Cell membrane</location>
        <topology evidence="2">Multi-pass membrane protein</topology>
    </subcellularLocation>
</comment>
<dbReference type="GO" id="GO:0008233">
    <property type="term" value="F:peptidase activity"/>
    <property type="evidence" value="ECO:0007669"/>
    <property type="project" value="UniProtKB-KW"/>
</dbReference>
<dbReference type="CDD" id="cd06158">
    <property type="entry name" value="S2P-M50_like_1"/>
    <property type="match status" value="1"/>
</dbReference>
<keyword evidence="8" id="KW-0378">Hydrolase</keyword>
<dbReference type="PANTHER" id="PTHR35864">
    <property type="entry name" value="ZINC METALLOPROTEASE MJ0611-RELATED"/>
    <property type="match status" value="1"/>
</dbReference>
<evidence type="ECO:0000256" key="2">
    <source>
        <dbReference type="ARBA" id="ARBA00004651"/>
    </source>
</evidence>
<keyword evidence="15" id="KW-1185">Reference proteome</keyword>
<dbReference type="GO" id="GO:0006508">
    <property type="term" value="P:proteolysis"/>
    <property type="evidence" value="ECO:0007669"/>
    <property type="project" value="UniProtKB-KW"/>
</dbReference>
<feature type="transmembrane region" description="Helical" evidence="13">
    <location>
        <begin position="97"/>
        <end position="121"/>
    </location>
</feature>
<accession>A0ABX0M926</accession>
<comment type="cofactor">
    <cofactor evidence="1">
        <name>Zn(2+)</name>
        <dbReference type="ChEBI" id="CHEBI:29105"/>
    </cofactor>
</comment>
<evidence type="ECO:0000313" key="15">
    <source>
        <dbReference type="Proteomes" id="UP000819052"/>
    </source>
</evidence>
<keyword evidence="12 13" id="KW-0472">Membrane</keyword>
<keyword evidence="11" id="KW-0482">Metalloprotease</keyword>
<evidence type="ECO:0000256" key="10">
    <source>
        <dbReference type="ARBA" id="ARBA00022989"/>
    </source>
</evidence>
<evidence type="ECO:0000256" key="8">
    <source>
        <dbReference type="ARBA" id="ARBA00022801"/>
    </source>
</evidence>
<dbReference type="Proteomes" id="UP000819052">
    <property type="component" value="Unassembled WGS sequence"/>
</dbReference>
<feature type="transmembrane region" description="Helical" evidence="13">
    <location>
        <begin position="6"/>
        <end position="24"/>
    </location>
</feature>
<dbReference type="EMBL" id="VVIW01000005">
    <property type="protein sequence ID" value="NHZ40712.1"/>
    <property type="molecule type" value="Genomic_DNA"/>
</dbReference>
<evidence type="ECO:0000256" key="6">
    <source>
        <dbReference type="ARBA" id="ARBA00022692"/>
    </source>
</evidence>
<dbReference type="PANTHER" id="PTHR35864:SF1">
    <property type="entry name" value="ZINC METALLOPROTEASE YWHC-RELATED"/>
    <property type="match status" value="1"/>
</dbReference>
<feature type="transmembrane region" description="Helical" evidence="13">
    <location>
        <begin position="58"/>
        <end position="77"/>
    </location>
</feature>
<proteinExistence type="inferred from homology"/>
<keyword evidence="5 14" id="KW-0645">Protease</keyword>
<evidence type="ECO:0000256" key="7">
    <source>
        <dbReference type="ARBA" id="ARBA00022723"/>
    </source>
</evidence>
<feature type="transmembrane region" description="Helical" evidence="13">
    <location>
        <begin position="196"/>
        <end position="215"/>
    </location>
</feature>
<evidence type="ECO:0000256" key="1">
    <source>
        <dbReference type="ARBA" id="ARBA00001947"/>
    </source>
</evidence>
<dbReference type="InterPro" id="IPR044537">
    <property type="entry name" value="Rip2-like"/>
</dbReference>
<evidence type="ECO:0000256" key="11">
    <source>
        <dbReference type="ARBA" id="ARBA00023049"/>
    </source>
</evidence>